<dbReference type="Gene3D" id="3.40.430.10">
    <property type="entry name" value="Dihydrofolate Reductase, subunit A"/>
    <property type="match status" value="1"/>
</dbReference>
<comment type="pathway">
    <text evidence="1">Cofactor biosynthesis; riboflavin biosynthesis.</text>
</comment>
<dbReference type="AlphaFoldDB" id="A0A139N639"/>
<gene>
    <name evidence="5" type="ORF">SGADD02_00787</name>
</gene>
<organism evidence="5 6">
    <name type="scientific">Streptococcus gallolyticus</name>
    <dbReference type="NCBI Taxonomy" id="315405"/>
    <lineage>
        <taxon>Bacteria</taxon>
        <taxon>Bacillati</taxon>
        <taxon>Bacillota</taxon>
        <taxon>Bacilli</taxon>
        <taxon>Lactobacillales</taxon>
        <taxon>Streptococcaceae</taxon>
        <taxon>Streptococcus</taxon>
    </lineage>
</organism>
<dbReference type="PATRIC" id="fig|315405.11.peg.910"/>
<dbReference type="Pfam" id="PF01872">
    <property type="entry name" value="RibD_C"/>
    <property type="match status" value="1"/>
</dbReference>
<dbReference type="GO" id="GO:0009231">
    <property type="term" value="P:riboflavin biosynthetic process"/>
    <property type="evidence" value="ECO:0007669"/>
    <property type="project" value="InterPro"/>
</dbReference>
<dbReference type="PANTHER" id="PTHR38011:SF7">
    <property type="entry name" value="2,5-DIAMINO-6-RIBOSYLAMINO-4(3H)-PYRIMIDINONE 5'-PHOSPHATE REDUCTASE"/>
    <property type="match status" value="1"/>
</dbReference>
<dbReference type="SUPFAM" id="SSF53597">
    <property type="entry name" value="Dihydrofolate reductase-like"/>
    <property type="match status" value="1"/>
</dbReference>
<dbReference type="InterPro" id="IPR002734">
    <property type="entry name" value="RibDG_C"/>
</dbReference>
<evidence type="ECO:0000259" key="4">
    <source>
        <dbReference type="Pfam" id="PF01872"/>
    </source>
</evidence>
<dbReference type="Proteomes" id="UP000070198">
    <property type="component" value="Unassembled WGS sequence"/>
</dbReference>
<accession>A0A139N639</accession>
<reference evidence="5 6" key="1">
    <citation type="submission" date="2016-01" db="EMBL/GenBank/DDBJ databases">
        <title>Highly variable Streptococcus oralis are common among viridans streptococci isolated from primates.</title>
        <authorList>
            <person name="Denapaite D."/>
            <person name="Rieger M."/>
            <person name="Koendgen S."/>
            <person name="Brueckner R."/>
            <person name="Ochigava I."/>
            <person name="Kappeler P."/>
            <person name="Maetz-Rensing K."/>
            <person name="Leendertz F."/>
            <person name="Hakenbeck R."/>
        </authorList>
    </citation>
    <scope>NUCLEOTIDE SEQUENCE [LARGE SCALE GENOMIC DNA]</scope>
    <source>
        <strain evidence="5 6">DD02</strain>
    </source>
</reference>
<proteinExistence type="predicted"/>
<sequence>MKKPYIICHMMTSLDGRIDCTMTSKIKGVEAYYDSLAKLDAPSTLSGKVTGMLEMAEYGEFHATNARPLGKEDFSKKVSAEGYEIIVDTKGTLLWRDDSSYEKPHLIITSEAVSTDYLDYLDSKHISWIACGKEKINLARAMEILTKEFAVSRLAVVGGGHINAGFLQAGLLDEISLLIGLGIDGREGMASVFDGFSMETEPTAVTLKEVKTYPDGAIWLRYTPEN</sequence>
<evidence type="ECO:0000313" key="6">
    <source>
        <dbReference type="Proteomes" id="UP000070198"/>
    </source>
</evidence>
<dbReference type="GO" id="GO:0008703">
    <property type="term" value="F:5-amino-6-(5-phosphoribosylamino)uracil reductase activity"/>
    <property type="evidence" value="ECO:0007669"/>
    <property type="project" value="InterPro"/>
</dbReference>
<comment type="caution">
    <text evidence="5">The sequence shown here is derived from an EMBL/GenBank/DDBJ whole genome shotgun (WGS) entry which is preliminary data.</text>
</comment>
<evidence type="ECO:0000313" key="5">
    <source>
        <dbReference type="EMBL" id="KXT71516.1"/>
    </source>
</evidence>
<evidence type="ECO:0000256" key="2">
    <source>
        <dbReference type="ARBA" id="ARBA00022857"/>
    </source>
</evidence>
<evidence type="ECO:0000256" key="1">
    <source>
        <dbReference type="ARBA" id="ARBA00005104"/>
    </source>
</evidence>
<protein>
    <recommendedName>
        <fullName evidence="4">Bacterial bifunctional deaminase-reductase C-terminal domain-containing protein</fullName>
    </recommendedName>
</protein>
<dbReference type="RefSeq" id="WP_061458457.1">
    <property type="nucleotide sequence ID" value="NZ_KQ968746.1"/>
</dbReference>
<dbReference type="InterPro" id="IPR050765">
    <property type="entry name" value="Riboflavin_Biosynth_HTPR"/>
</dbReference>
<dbReference type="EMBL" id="LQOF01000132">
    <property type="protein sequence ID" value="KXT71516.1"/>
    <property type="molecule type" value="Genomic_DNA"/>
</dbReference>
<evidence type="ECO:0000256" key="3">
    <source>
        <dbReference type="ARBA" id="ARBA00023002"/>
    </source>
</evidence>
<dbReference type="InterPro" id="IPR024072">
    <property type="entry name" value="DHFR-like_dom_sf"/>
</dbReference>
<keyword evidence="2" id="KW-0521">NADP</keyword>
<dbReference type="PANTHER" id="PTHR38011">
    <property type="entry name" value="DIHYDROFOLATE REDUCTASE FAMILY PROTEIN (AFU_ORTHOLOGUE AFUA_8G06820)"/>
    <property type="match status" value="1"/>
</dbReference>
<keyword evidence="3" id="KW-0560">Oxidoreductase</keyword>
<name>A0A139N639_9STRE</name>
<feature type="domain" description="Bacterial bifunctional deaminase-reductase C-terminal" evidence="4">
    <location>
        <begin position="4"/>
        <end position="217"/>
    </location>
</feature>